<feature type="binding site" evidence="6">
    <location>
        <position position="85"/>
    </location>
    <ligand>
        <name>Mg(2+)</name>
        <dbReference type="ChEBI" id="CHEBI:18420"/>
        <label>1</label>
        <note>catalytic</note>
    </ligand>
</feature>
<evidence type="ECO:0000256" key="2">
    <source>
        <dbReference type="ARBA" id="ARBA00009759"/>
    </source>
</evidence>
<accession>A0A086SUT7</accession>
<evidence type="ECO:0000256" key="5">
    <source>
        <dbReference type="ARBA" id="ARBA00022842"/>
    </source>
</evidence>
<dbReference type="InterPro" id="IPR000760">
    <property type="entry name" value="Inositol_monophosphatase-like"/>
</dbReference>
<dbReference type="OrthoDB" id="411145at2759"/>
<gene>
    <name evidence="7" type="ORF">ACRE_084350</name>
</gene>
<dbReference type="Gene3D" id="3.30.540.10">
    <property type="entry name" value="Fructose-1,6-Bisphosphatase, subunit A, domain 1"/>
    <property type="match status" value="1"/>
</dbReference>
<dbReference type="HOGENOM" id="CLU_033446_1_0_1"/>
<evidence type="ECO:0000256" key="1">
    <source>
        <dbReference type="ARBA" id="ARBA00001946"/>
    </source>
</evidence>
<dbReference type="PANTHER" id="PTHR43200">
    <property type="entry name" value="PHOSPHATASE"/>
    <property type="match status" value="1"/>
</dbReference>
<sequence length="392" mass="42268">MDNGTYSSGPDGNDKLLPFQRELDVARSAVRVAAKLSQHIINAKDQGGVMTKDDLTPVTLADFAIQALLSATIRAQFPGDRIVGEEDASQLRTDLLLLEHVYDLLRWATGHGDGPDAEARREAFPKDCRVPSSREHMCDLIDECGASVPGSTGRTWIFDPIDGTKTYVRGELYAINIALLVDGKQTLSVVGCPNLSIAPVAPLRDSHVHEKGTIAFAVKGSGAFVQSIGISSGTGPIRLRHLDPSLGLEHVRFVSCTTVGSALAGVNEEVARRIDPVAAAVEFPTCDLLPWVLRWVALARGLGNTTVWIYKSKERLGKIWDHAGAMLLFEETGGLVTDVLGKPIDLAAGRKMEANFGFVAAPPQLHGEVLRTAQAVVREMGREELLQGWPPS</sequence>
<dbReference type="EMBL" id="JPKY01000161">
    <property type="protein sequence ID" value="KFH40869.1"/>
    <property type="molecule type" value="Genomic_DNA"/>
</dbReference>
<dbReference type="SUPFAM" id="SSF56655">
    <property type="entry name" value="Carbohydrate phosphatase"/>
    <property type="match status" value="1"/>
</dbReference>
<keyword evidence="4" id="KW-0378">Hydrolase</keyword>
<dbReference type="PANTHER" id="PTHR43200:SF2">
    <property type="entry name" value="3'(2'),5'-BISPHOSPHATE NUCLEOTIDASE"/>
    <property type="match status" value="1"/>
</dbReference>
<comment type="similarity">
    <text evidence="2">Belongs to the inositol monophosphatase superfamily.</text>
</comment>
<dbReference type="AlphaFoldDB" id="A0A086SUT7"/>
<evidence type="ECO:0000256" key="4">
    <source>
        <dbReference type="ARBA" id="ARBA00022801"/>
    </source>
</evidence>
<reference evidence="8" key="1">
    <citation type="journal article" date="2014" name="Genome Announc.">
        <title>Genome sequence and annotation of Acremonium chrysogenum, producer of the beta-lactam antibiotic cephalosporin C.</title>
        <authorList>
            <person name="Terfehr D."/>
            <person name="Dahlmann T.A."/>
            <person name="Specht T."/>
            <person name="Zadra I."/>
            <person name="Kuernsteiner H."/>
            <person name="Kueck U."/>
        </authorList>
    </citation>
    <scope>NUCLEOTIDE SEQUENCE [LARGE SCALE GENOMIC DNA]</scope>
    <source>
        <strain evidence="8">ATCC 11550 / CBS 779.69 / DSM 880 / IAM 14645 / JCM 23072 / IMI 49137</strain>
    </source>
</reference>
<dbReference type="GO" id="GO:0000103">
    <property type="term" value="P:sulfate assimilation"/>
    <property type="evidence" value="ECO:0007669"/>
    <property type="project" value="TreeGrafter"/>
</dbReference>
<dbReference type="GO" id="GO:0008441">
    <property type="term" value="F:3'(2'),5'-bisphosphate nucleotidase activity"/>
    <property type="evidence" value="ECO:0007669"/>
    <property type="project" value="TreeGrafter"/>
</dbReference>
<dbReference type="Pfam" id="PF00459">
    <property type="entry name" value="Inositol_P"/>
    <property type="match status" value="1"/>
</dbReference>
<keyword evidence="3 6" id="KW-0479">Metal-binding</keyword>
<evidence type="ECO:0000313" key="8">
    <source>
        <dbReference type="Proteomes" id="UP000029964"/>
    </source>
</evidence>
<dbReference type="STRING" id="857340.A0A086SUT7"/>
<comment type="cofactor">
    <cofactor evidence="1 6">
        <name>Mg(2+)</name>
        <dbReference type="ChEBI" id="CHEBI:18420"/>
    </cofactor>
</comment>
<evidence type="ECO:0000256" key="3">
    <source>
        <dbReference type="ARBA" id="ARBA00022723"/>
    </source>
</evidence>
<dbReference type="Gene3D" id="3.40.190.80">
    <property type="match status" value="1"/>
</dbReference>
<protein>
    <recommendedName>
        <fullName evidence="9">3'(2'),5'-bisphosphate nucleotidase-like protein</fullName>
    </recommendedName>
</protein>
<organism evidence="7 8">
    <name type="scientific">Hapsidospora chrysogenum (strain ATCC 11550 / CBS 779.69 / DSM 880 / IAM 14645 / JCM 23072 / IMI 49137)</name>
    <name type="common">Acremonium chrysogenum</name>
    <dbReference type="NCBI Taxonomy" id="857340"/>
    <lineage>
        <taxon>Eukaryota</taxon>
        <taxon>Fungi</taxon>
        <taxon>Dikarya</taxon>
        <taxon>Ascomycota</taxon>
        <taxon>Pezizomycotina</taxon>
        <taxon>Sordariomycetes</taxon>
        <taxon>Hypocreomycetidae</taxon>
        <taxon>Hypocreales</taxon>
        <taxon>Bionectriaceae</taxon>
        <taxon>Hapsidospora</taxon>
    </lineage>
</organism>
<evidence type="ECO:0008006" key="9">
    <source>
        <dbReference type="Google" id="ProtNLM"/>
    </source>
</evidence>
<dbReference type="GO" id="GO:0046872">
    <property type="term" value="F:metal ion binding"/>
    <property type="evidence" value="ECO:0007669"/>
    <property type="project" value="UniProtKB-KW"/>
</dbReference>
<keyword evidence="5 6" id="KW-0460">Magnesium</keyword>
<dbReference type="Proteomes" id="UP000029964">
    <property type="component" value="Unassembled WGS sequence"/>
</dbReference>
<dbReference type="InterPro" id="IPR051090">
    <property type="entry name" value="Inositol_monoP_superfamily"/>
</dbReference>
<evidence type="ECO:0000256" key="6">
    <source>
        <dbReference type="PIRSR" id="PIRSR600760-2"/>
    </source>
</evidence>
<feature type="binding site" evidence="6">
    <location>
        <position position="321"/>
    </location>
    <ligand>
        <name>Mg(2+)</name>
        <dbReference type="ChEBI" id="CHEBI:18420"/>
        <label>1</label>
        <note>catalytic</note>
    </ligand>
</feature>
<feature type="binding site" evidence="6">
    <location>
        <position position="162"/>
    </location>
    <ligand>
        <name>Mg(2+)</name>
        <dbReference type="ChEBI" id="CHEBI:18420"/>
        <label>1</label>
        <note>catalytic</note>
    </ligand>
</feature>
<keyword evidence="8" id="KW-1185">Reference proteome</keyword>
<comment type="caution">
    <text evidence="7">The sequence shown here is derived from an EMBL/GenBank/DDBJ whole genome shotgun (WGS) entry which is preliminary data.</text>
</comment>
<feature type="binding site" evidence="6">
    <location>
        <position position="159"/>
    </location>
    <ligand>
        <name>Mg(2+)</name>
        <dbReference type="ChEBI" id="CHEBI:18420"/>
        <label>1</label>
        <note>catalytic</note>
    </ligand>
</feature>
<feature type="binding site" evidence="6">
    <location>
        <position position="161"/>
    </location>
    <ligand>
        <name>Mg(2+)</name>
        <dbReference type="ChEBI" id="CHEBI:18420"/>
        <label>1</label>
        <note>catalytic</note>
    </ligand>
</feature>
<name>A0A086SUT7_HAPC1</name>
<evidence type="ECO:0000313" key="7">
    <source>
        <dbReference type="EMBL" id="KFH40869.1"/>
    </source>
</evidence>
<proteinExistence type="inferred from homology"/>
<dbReference type="CDD" id="cd01517">
    <property type="entry name" value="PAP_phosphatase"/>
    <property type="match status" value="1"/>
</dbReference>